<dbReference type="SUPFAM" id="SSF53067">
    <property type="entry name" value="Actin-like ATPase domain"/>
    <property type="match status" value="1"/>
</dbReference>
<evidence type="ECO:0000313" key="3">
    <source>
        <dbReference type="Proteomes" id="UP000184404"/>
    </source>
</evidence>
<sequence length="296" mass="30984">MALYALFDIGGTAIKYGVSDAEGHFVKNDTVNNPAKEKGIRGMLDVLERLLLDMKAEFDICGTGVSTAGVVDAEKGEILFASDNIPGYTGTKPKSFLEAAAGIPCVVENDVNCAGLGEAWLGAGRGASPLVCMTLGTGVGGCVIANGKLLHGASNFAGEVGYLPMPGGTLEELASTSALVRRVSDGKGLNVQDIDGKKVFEWAQNGDRVCLEAIDEMLDALAQGVWMTACVVNPEAFVIGGGISAQKDFLEPRLREKLSGIMLPHVFENTRVSFAELGNNAGMLGALRCILNNESV</sequence>
<evidence type="ECO:0000313" key="2">
    <source>
        <dbReference type="EMBL" id="SHE34122.1"/>
    </source>
</evidence>
<keyword evidence="2" id="KW-0808">Transferase</keyword>
<keyword evidence="2" id="KW-0418">Kinase</keyword>
<dbReference type="RefSeq" id="WP_072934326.1">
    <property type="nucleotide sequence ID" value="NZ_FQUG01000002.1"/>
</dbReference>
<proteinExistence type="inferred from homology"/>
<dbReference type="PANTHER" id="PTHR18964:SF165">
    <property type="entry name" value="BETA-GLUCOSIDE KINASE"/>
    <property type="match status" value="1"/>
</dbReference>
<reference evidence="2 3" key="1">
    <citation type="submission" date="2016-11" db="EMBL/GenBank/DDBJ databases">
        <authorList>
            <person name="Jaros S."/>
            <person name="Januszkiewicz K."/>
            <person name="Wedrychowicz H."/>
        </authorList>
    </citation>
    <scope>NUCLEOTIDE SEQUENCE [LARGE SCALE GENOMIC DNA]</scope>
    <source>
        <strain evidence="2 3">DSM 10502</strain>
    </source>
</reference>
<dbReference type="InterPro" id="IPR000600">
    <property type="entry name" value="ROK"/>
</dbReference>
<evidence type="ECO:0000256" key="1">
    <source>
        <dbReference type="ARBA" id="ARBA00006479"/>
    </source>
</evidence>
<dbReference type="STRING" id="1123243.SAMN02745190_00205"/>
<dbReference type="Gene3D" id="3.30.420.40">
    <property type="match status" value="2"/>
</dbReference>
<dbReference type="CDD" id="cd24068">
    <property type="entry name" value="ASKHA_NBD_ROK_FnNanK-like"/>
    <property type="match status" value="1"/>
</dbReference>
<dbReference type="EMBL" id="FQUG01000002">
    <property type="protein sequence ID" value="SHE34122.1"/>
    <property type="molecule type" value="Genomic_DNA"/>
</dbReference>
<dbReference type="OrthoDB" id="9795247at2"/>
<protein>
    <submittedName>
        <fullName evidence="2">Sugar kinase of the NBD/HSP70 family, may contain an N-terminal HTH domain</fullName>
    </submittedName>
</protein>
<dbReference type="InterPro" id="IPR043129">
    <property type="entry name" value="ATPase_NBD"/>
</dbReference>
<accession>A0A1M4SPM2</accession>
<name>A0A1M4SPM2_9FIRM</name>
<dbReference type="GO" id="GO:0016301">
    <property type="term" value="F:kinase activity"/>
    <property type="evidence" value="ECO:0007669"/>
    <property type="project" value="UniProtKB-KW"/>
</dbReference>
<dbReference type="AlphaFoldDB" id="A0A1M4SPM2"/>
<keyword evidence="3" id="KW-1185">Reference proteome</keyword>
<comment type="similarity">
    <text evidence="1">Belongs to the ROK (NagC/XylR) family.</text>
</comment>
<dbReference type="Proteomes" id="UP000184404">
    <property type="component" value="Unassembled WGS sequence"/>
</dbReference>
<organism evidence="2 3">
    <name type="scientific">Schwartzia succinivorans DSM 10502</name>
    <dbReference type="NCBI Taxonomy" id="1123243"/>
    <lineage>
        <taxon>Bacteria</taxon>
        <taxon>Bacillati</taxon>
        <taxon>Bacillota</taxon>
        <taxon>Negativicutes</taxon>
        <taxon>Selenomonadales</taxon>
        <taxon>Selenomonadaceae</taxon>
        <taxon>Schwartzia</taxon>
    </lineage>
</organism>
<dbReference type="Pfam" id="PF00480">
    <property type="entry name" value="ROK"/>
    <property type="match status" value="1"/>
</dbReference>
<gene>
    <name evidence="2" type="ORF">SAMN02745190_00205</name>
</gene>
<dbReference type="PANTHER" id="PTHR18964">
    <property type="entry name" value="ROK (REPRESSOR, ORF, KINASE) FAMILY"/>
    <property type="match status" value="1"/>
</dbReference>